<feature type="transmembrane region" description="Helical" evidence="21">
    <location>
        <begin position="305"/>
        <end position="331"/>
    </location>
</feature>
<evidence type="ECO:0000256" key="12">
    <source>
        <dbReference type="ARBA" id="ARBA00022840"/>
    </source>
</evidence>
<keyword evidence="13 21" id="KW-1133">Transmembrane helix</keyword>
<dbReference type="GO" id="GO:0005524">
    <property type="term" value="F:ATP binding"/>
    <property type="evidence" value="ECO:0007669"/>
    <property type="project" value="UniProtKB-UniRule"/>
</dbReference>
<dbReference type="Pfam" id="PF01453">
    <property type="entry name" value="B_lectin"/>
    <property type="match status" value="1"/>
</dbReference>
<organism evidence="25 26">
    <name type="scientific">Dipteronia sinensis</name>
    <dbReference type="NCBI Taxonomy" id="43782"/>
    <lineage>
        <taxon>Eukaryota</taxon>
        <taxon>Viridiplantae</taxon>
        <taxon>Streptophyta</taxon>
        <taxon>Embryophyta</taxon>
        <taxon>Tracheophyta</taxon>
        <taxon>Spermatophyta</taxon>
        <taxon>Magnoliopsida</taxon>
        <taxon>eudicotyledons</taxon>
        <taxon>Gunneridae</taxon>
        <taxon>Pentapetalae</taxon>
        <taxon>rosids</taxon>
        <taxon>malvids</taxon>
        <taxon>Sapindales</taxon>
        <taxon>Sapindaceae</taxon>
        <taxon>Hippocastanoideae</taxon>
        <taxon>Acereae</taxon>
        <taxon>Dipteronia</taxon>
    </lineage>
</organism>
<dbReference type="PANTHER" id="PTHR47976:SF30">
    <property type="entry name" value="RECEPTOR-LIKE SERINE_THREONINE-PROTEIN KINASE"/>
    <property type="match status" value="1"/>
</dbReference>
<evidence type="ECO:0000256" key="19">
    <source>
        <dbReference type="ARBA" id="ARBA00048679"/>
    </source>
</evidence>
<keyword evidence="4" id="KW-0245">EGF-like domain</keyword>
<feature type="domain" description="Bulb-type lectin" evidence="24">
    <location>
        <begin position="46"/>
        <end position="181"/>
    </location>
</feature>
<dbReference type="FunFam" id="3.30.200.20:FF:000178">
    <property type="entry name" value="serine/threonine-protein kinase PBS1-like"/>
    <property type="match status" value="1"/>
</dbReference>
<evidence type="ECO:0000256" key="5">
    <source>
        <dbReference type="ARBA" id="ARBA00022553"/>
    </source>
</evidence>
<dbReference type="Gene3D" id="3.30.200.20">
    <property type="entry name" value="Phosphorylase Kinase, domain 1"/>
    <property type="match status" value="1"/>
</dbReference>
<dbReference type="AlphaFoldDB" id="A0AAE0A0U9"/>
<dbReference type="InterPro" id="IPR011009">
    <property type="entry name" value="Kinase-like_dom_sf"/>
</dbReference>
<keyword evidence="6" id="KW-0808">Transferase</keyword>
<evidence type="ECO:0000256" key="11">
    <source>
        <dbReference type="ARBA" id="ARBA00022777"/>
    </source>
</evidence>
<keyword evidence="11" id="KW-0418">Kinase</keyword>
<evidence type="ECO:0000313" key="25">
    <source>
        <dbReference type="EMBL" id="KAK3198619.1"/>
    </source>
</evidence>
<dbReference type="SMART" id="SM00220">
    <property type="entry name" value="S_TKc"/>
    <property type="match status" value="1"/>
</dbReference>
<keyword evidence="12 20" id="KW-0067">ATP-binding</keyword>
<dbReference type="GO" id="GO:0004674">
    <property type="term" value="F:protein serine/threonine kinase activity"/>
    <property type="evidence" value="ECO:0007669"/>
    <property type="project" value="UniProtKB-KW"/>
</dbReference>
<dbReference type="Gene3D" id="1.10.510.10">
    <property type="entry name" value="Transferase(Phosphotransferase) domain 1"/>
    <property type="match status" value="1"/>
</dbReference>
<keyword evidence="16" id="KW-0675">Receptor</keyword>
<feature type="signal peptide" evidence="22">
    <location>
        <begin position="1"/>
        <end position="24"/>
    </location>
</feature>
<dbReference type="InterPro" id="IPR008271">
    <property type="entry name" value="Ser/Thr_kinase_AS"/>
</dbReference>
<comment type="subcellular location">
    <subcellularLocation>
        <location evidence="1">Membrane</location>
        <topology evidence="1">Single-pass type I membrane protein</topology>
    </subcellularLocation>
</comment>
<evidence type="ECO:0000256" key="3">
    <source>
        <dbReference type="ARBA" id="ARBA00022527"/>
    </source>
</evidence>
<protein>
    <recommendedName>
        <fullName evidence="2">non-specific serine/threonine protein kinase</fullName>
        <ecNumber evidence="2">2.7.11.1</ecNumber>
    </recommendedName>
</protein>
<keyword evidence="26" id="KW-1185">Reference proteome</keyword>
<feature type="binding site" evidence="20">
    <location>
        <position position="402"/>
    </location>
    <ligand>
        <name>ATP</name>
        <dbReference type="ChEBI" id="CHEBI:30616"/>
    </ligand>
</feature>
<dbReference type="InterPro" id="IPR001480">
    <property type="entry name" value="Bulb-type_lectin_dom"/>
</dbReference>
<keyword evidence="8 22" id="KW-0732">Signal</keyword>
<name>A0AAE0A0U9_9ROSI</name>
<evidence type="ECO:0000256" key="18">
    <source>
        <dbReference type="ARBA" id="ARBA00047899"/>
    </source>
</evidence>
<dbReference type="CDD" id="cd14066">
    <property type="entry name" value="STKc_IRAK"/>
    <property type="match status" value="1"/>
</dbReference>
<evidence type="ECO:0000256" key="4">
    <source>
        <dbReference type="ARBA" id="ARBA00022536"/>
    </source>
</evidence>
<evidence type="ECO:0000256" key="17">
    <source>
        <dbReference type="ARBA" id="ARBA00023180"/>
    </source>
</evidence>
<dbReference type="SUPFAM" id="SSF56112">
    <property type="entry name" value="Protein kinase-like (PK-like)"/>
    <property type="match status" value="1"/>
</dbReference>
<dbReference type="SUPFAM" id="SSF51110">
    <property type="entry name" value="alpha-D-mannose-specific plant lectins"/>
    <property type="match status" value="1"/>
</dbReference>
<evidence type="ECO:0000256" key="21">
    <source>
        <dbReference type="SAM" id="Phobius"/>
    </source>
</evidence>
<comment type="catalytic activity">
    <reaction evidence="19">
        <text>L-seryl-[protein] + ATP = O-phospho-L-seryl-[protein] + ADP + H(+)</text>
        <dbReference type="Rhea" id="RHEA:17989"/>
        <dbReference type="Rhea" id="RHEA-COMP:9863"/>
        <dbReference type="Rhea" id="RHEA-COMP:11604"/>
        <dbReference type="ChEBI" id="CHEBI:15378"/>
        <dbReference type="ChEBI" id="CHEBI:29999"/>
        <dbReference type="ChEBI" id="CHEBI:30616"/>
        <dbReference type="ChEBI" id="CHEBI:83421"/>
        <dbReference type="ChEBI" id="CHEBI:456216"/>
        <dbReference type="EC" id="2.7.11.1"/>
    </reaction>
</comment>
<dbReference type="InterPro" id="IPR017441">
    <property type="entry name" value="Protein_kinase_ATP_BS"/>
</dbReference>
<dbReference type="Gene3D" id="2.90.10.10">
    <property type="entry name" value="Bulb-type lectin domain"/>
    <property type="match status" value="1"/>
</dbReference>
<dbReference type="Pfam" id="PF00069">
    <property type="entry name" value="Pkinase"/>
    <property type="match status" value="1"/>
</dbReference>
<dbReference type="InterPro" id="IPR051343">
    <property type="entry name" value="G-type_lectin_kinases/EP1-like"/>
</dbReference>
<keyword evidence="15" id="KW-1015">Disulfide bond</keyword>
<dbReference type="GO" id="GO:0016020">
    <property type="term" value="C:membrane"/>
    <property type="evidence" value="ECO:0007669"/>
    <property type="project" value="UniProtKB-SubCell"/>
</dbReference>
<dbReference type="SMART" id="SM00108">
    <property type="entry name" value="B_lectin"/>
    <property type="match status" value="1"/>
</dbReference>
<dbReference type="PROSITE" id="PS00107">
    <property type="entry name" value="PROTEIN_KINASE_ATP"/>
    <property type="match status" value="1"/>
</dbReference>
<evidence type="ECO:0000256" key="1">
    <source>
        <dbReference type="ARBA" id="ARBA00004479"/>
    </source>
</evidence>
<dbReference type="PANTHER" id="PTHR47976">
    <property type="entry name" value="G-TYPE LECTIN S-RECEPTOR-LIKE SERINE/THREONINE-PROTEIN KINASE SD2-5"/>
    <property type="match status" value="1"/>
</dbReference>
<dbReference type="EC" id="2.7.11.1" evidence="2"/>
<dbReference type="PROSITE" id="PS00108">
    <property type="entry name" value="PROTEIN_KINASE_ST"/>
    <property type="match status" value="1"/>
</dbReference>
<keyword evidence="10 20" id="KW-0547">Nucleotide-binding</keyword>
<evidence type="ECO:0000256" key="7">
    <source>
        <dbReference type="ARBA" id="ARBA00022692"/>
    </source>
</evidence>
<evidence type="ECO:0000259" key="24">
    <source>
        <dbReference type="PROSITE" id="PS50927"/>
    </source>
</evidence>
<evidence type="ECO:0000256" key="6">
    <source>
        <dbReference type="ARBA" id="ARBA00022679"/>
    </source>
</evidence>
<feature type="domain" description="Protein kinase" evidence="23">
    <location>
        <begin position="374"/>
        <end position="649"/>
    </location>
</feature>
<evidence type="ECO:0000259" key="23">
    <source>
        <dbReference type="PROSITE" id="PS50011"/>
    </source>
</evidence>
<dbReference type="Proteomes" id="UP001281410">
    <property type="component" value="Unassembled WGS sequence"/>
</dbReference>
<dbReference type="EMBL" id="JANJYJ010000007">
    <property type="protein sequence ID" value="KAK3198619.1"/>
    <property type="molecule type" value="Genomic_DNA"/>
</dbReference>
<keyword evidence="5" id="KW-0597">Phosphoprotein</keyword>
<gene>
    <name evidence="25" type="ORF">Dsin_022034</name>
</gene>
<evidence type="ECO:0000313" key="26">
    <source>
        <dbReference type="Proteomes" id="UP001281410"/>
    </source>
</evidence>
<evidence type="ECO:0000256" key="13">
    <source>
        <dbReference type="ARBA" id="ARBA00022989"/>
    </source>
</evidence>
<sequence>MAAASLNLRYLFVVIFLNHFTTNAIFTYQDSANISTSWQNNQNPSTYDFSDGTQLRPILEHENNGDLRFGFGFLKYNSSSTYETKSFYLVIIKFLRRPNSTIDDYSLPPVIIWSANGNSPVKENATLELNGNGDLILRDFDNSHIWSTNSSRRNVAVLYLSYFGNLRLDNASDNPRWQSFDNPTNTWVPKQFLPLDGSLTSTILFSNLSTGLFLLTLSIKTIDVYFKNGSTPQHYQSIPFQMINKLVPFKMELVLFQNHVNYATDRNGFQFIRMEPNGHLNVYRIIGGHAETFDLSTARYGKNKLSLLLLLVTILSVSGFLLLVISCYLRWRKKKTFNRLRRDVNVNNSIDESSVDVTSILRKFSSEDLKTATQDFRVTLGRGGFGSVYEGILCTGTKIAVKCLNNSGTVNQGQNEFLSEVKTIGKIHHFNLVRLVGYCGEKSQRLLVYEYMCNGSLDKWIFHKNEAQNLTWETRKKIIVQIAKGLEYLHDNSNPNIIHLDIKPQNILLDRDFNAKISDFGLARLMDKDQTQVMTVAKGTPGYIAPELISGKHIISAKVDIYSLGVVILEIMCGRKNSSCWKGEYLMDTVQVKAEENRLGDFVDEQSEDMQNHKEDAVEMIKIAISCLQKNLRKRPSASMLVKFFEGFMKLEPVTDYKFLNSVHVETTVEKTCPGDSSTIMPSILSGPRS</sequence>
<dbReference type="GO" id="GO:0030246">
    <property type="term" value="F:carbohydrate binding"/>
    <property type="evidence" value="ECO:0007669"/>
    <property type="project" value="UniProtKB-KW"/>
</dbReference>
<comment type="catalytic activity">
    <reaction evidence="18">
        <text>L-threonyl-[protein] + ATP = O-phospho-L-threonyl-[protein] + ADP + H(+)</text>
        <dbReference type="Rhea" id="RHEA:46608"/>
        <dbReference type="Rhea" id="RHEA-COMP:11060"/>
        <dbReference type="Rhea" id="RHEA-COMP:11605"/>
        <dbReference type="ChEBI" id="CHEBI:15378"/>
        <dbReference type="ChEBI" id="CHEBI:30013"/>
        <dbReference type="ChEBI" id="CHEBI:30616"/>
        <dbReference type="ChEBI" id="CHEBI:61977"/>
        <dbReference type="ChEBI" id="CHEBI:456216"/>
        <dbReference type="EC" id="2.7.11.1"/>
    </reaction>
</comment>
<keyword evidence="14 21" id="KW-0472">Membrane</keyword>
<evidence type="ECO:0000256" key="15">
    <source>
        <dbReference type="ARBA" id="ARBA00023157"/>
    </source>
</evidence>
<dbReference type="InterPro" id="IPR000719">
    <property type="entry name" value="Prot_kinase_dom"/>
</dbReference>
<keyword evidence="9" id="KW-0430">Lectin</keyword>
<keyword evidence="7 21" id="KW-0812">Transmembrane</keyword>
<evidence type="ECO:0000256" key="14">
    <source>
        <dbReference type="ARBA" id="ARBA00023136"/>
    </source>
</evidence>
<dbReference type="InterPro" id="IPR036426">
    <property type="entry name" value="Bulb-type_lectin_dom_sf"/>
</dbReference>
<evidence type="ECO:0000256" key="22">
    <source>
        <dbReference type="SAM" id="SignalP"/>
    </source>
</evidence>
<keyword evidence="3" id="KW-0723">Serine/threonine-protein kinase</keyword>
<dbReference type="PROSITE" id="PS50011">
    <property type="entry name" value="PROTEIN_KINASE_DOM"/>
    <property type="match status" value="1"/>
</dbReference>
<accession>A0AAE0A0U9</accession>
<keyword evidence="17" id="KW-0325">Glycoprotein</keyword>
<evidence type="ECO:0000256" key="8">
    <source>
        <dbReference type="ARBA" id="ARBA00022729"/>
    </source>
</evidence>
<reference evidence="25" key="1">
    <citation type="journal article" date="2023" name="Plant J.">
        <title>Genome sequences and population genomics provide insights into the demographic history, inbreeding, and mutation load of two 'living fossil' tree species of Dipteronia.</title>
        <authorList>
            <person name="Feng Y."/>
            <person name="Comes H.P."/>
            <person name="Chen J."/>
            <person name="Zhu S."/>
            <person name="Lu R."/>
            <person name="Zhang X."/>
            <person name="Li P."/>
            <person name="Qiu J."/>
            <person name="Olsen K.M."/>
            <person name="Qiu Y."/>
        </authorList>
    </citation>
    <scope>NUCLEOTIDE SEQUENCE</scope>
    <source>
        <strain evidence="25">NBL</strain>
    </source>
</reference>
<evidence type="ECO:0000256" key="16">
    <source>
        <dbReference type="ARBA" id="ARBA00023170"/>
    </source>
</evidence>
<evidence type="ECO:0000256" key="2">
    <source>
        <dbReference type="ARBA" id="ARBA00012513"/>
    </source>
</evidence>
<evidence type="ECO:0000256" key="9">
    <source>
        <dbReference type="ARBA" id="ARBA00022734"/>
    </source>
</evidence>
<proteinExistence type="predicted"/>
<feature type="chain" id="PRO_5042241255" description="non-specific serine/threonine protein kinase" evidence="22">
    <location>
        <begin position="25"/>
        <end position="690"/>
    </location>
</feature>
<dbReference type="FunFam" id="1.10.510.10:FF:000248">
    <property type="entry name" value="S-receptor-like kinase 5"/>
    <property type="match status" value="1"/>
</dbReference>
<dbReference type="PROSITE" id="PS50927">
    <property type="entry name" value="BULB_LECTIN"/>
    <property type="match status" value="1"/>
</dbReference>
<comment type="caution">
    <text evidence="25">The sequence shown here is derived from an EMBL/GenBank/DDBJ whole genome shotgun (WGS) entry which is preliminary data.</text>
</comment>
<evidence type="ECO:0000256" key="20">
    <source>
        <dbReference type="PROSITE-ProRule" id="PRU10141"/>
    </source>
</evidence>
<evidence type="ECO:0000256" key="10">
    <source>
        <dbReference type="ARBA" id="ARBA00022741"/>
    </source>
</evidence>